<protein>
    <submittedName>
        <fullName evidence="2">Alpha/beta hydrolase</fullName>
    </submittedName>
</protein>
<dbReference type="PANTHER" id="PTHR43798">
    <property type="entry name" value="MONOACYLGLYCEROL LIPASE"/>
    <property type="match status" value="1"/>
</dbReference>
<evidence type="ECO:0000313" key="2">
    <source>
        <dbReference type="EMBL" id="MBS9536099.1"/>
    </source>
</evidence>
<accession>A0ABS5RPH7</accession>
<dbReference type="InterPro" id="IPR000073">
    <property type="entry name" value="AB_hydrolase_1"/>
</dbReference>
<organism evidence="2 3">
    <name type="scientific">Mycolicibacter acidiphilus</name>
    <dbReference type="NCBI Taxonomy" id="2835306"/>
    <lineage>
        <taxon>Bacteria</taxon>
        <taxon>Bacillati</taxon>
        <taxon>Actinomycetota</taxon>
        <taxon>Actinomycetes</taxon>
        <taxon>Mycobacteriales</taxon>
        <taxon>Mycobacteriaceae</taxon>
        <taxon>Mycolicibacter</taxon>
    </lineage>
</organism>
<name>A0ABS5RPH7_9MYCO</name>
<gene>
    <name evidence="2" type="ORF">KIH27_21175</name>
</gene>
<feature type="domain" description="AB hydrolase-1" evidence="1">
    <location>
        <begin position="33"/>
        <end position="265"/>
    </location>
</feature>
<dbReference type="GO" id="GO:0016787">
    <property type="term" value="F:hydrolase activity"/>
    <property type="evidence" value="ECO:0007669"/>
    <property type="project" value="UniProtKB-KW"/>
</dbReference>
<proteinExistence type="predicted"/>
<dbReference type="InterPro" id="IPR050266">
    <property type="entry name" value="AB_hydrolase_sf"/>
</dbReference>
<keyword evidence="2" id="KW-0378">Hydrolase</keyword>
<evidence type="ECO:0000259" key="1">
    <source>
        <dbReference type="Pfam" id="PF00561"/>
    </source>
</evidence>
<dbReference type="InterPro" id="IPR029058">
    <property type="entry name" value="AB_hydrolase_fold"/>
</dbReference>
<dbReference type="EMBL" id="JAHCLR010000079">
    <property type="protein sequence ID" value="MBS9536099.1"/>
    <property type="molecule type" value="Genomic_DNA"/>
</dbReference>
<dbReference type="Proteomes" id="UP001519535">
    <property type="component" value="Unassembled WGS sequence"/>
</dbReference>
<evidence type="ECO:0000313" key="3">
    <source>
        <dbReference type="Proteomes" id="UP001519535"/>
    </source>
</evidence>
<dbReference type="RefSeq" id="WP_214094940.1">
    <property type="nucleotide sequence ID" value="NZ_JAHCLR010000079.1"/>
</dbReference>
<dbReference type="Gene3D" id="3.40.50.1820">
    <property type="entry name" value="alpha/beta hydrolase"/>
    <property type="match status" value="1"/>
</dbReference>
<dbReference type="PANTHER" id="PTHR43798:SF33">
    <property type="entry name" value="HYDROLASE, PUTATIVE (AFU_ORTHOLOGUE AFUA_2G14860)-RELATED"/>
    <property type="match status" value="1"/>
</dbReference>
<comment type="caution">
    <text evidence="2">The sequence shown here is derived from an EMBL/GenBank/DDBJ whole genome shotgun (WGS) entry which is preliminary data.</text>
</comment>
<keyword evidence="3" id="KW-1185">Reference proteome</keyword>
<sequence length="284" mass="30267">MTALAEARAAAGVQTAQLSAGVTAYHVSGEAGPWVVLVHGILTPSFAFEPLAEMLAAHGFRVLRYDQFGRGLSDRPVADYDLAYYVGQLRELTDRLGIDTMHLIGWSMGAVIASRFAADAPGRVASLCLIAPGLFLRPPYPLRVARRLPGAATVIAAQVGTLIGRLAPLHLSDPAACPDYGSRTAEQLRFPGVGRSFAATVLHFPIDAGSDFSWVGEHPRPVLVIWGDADRVTPYANAPRVLDCFRQATLLTVPGARHAVHLDHADVVHPAIRDFLLAATAAAN</sequence>
<dbReference type="PRINTS" id="PR00111">
    <property type="entry name" value="ABHYDROLASE"/>
</dbReference>
<reference evidence="2 3" key="1">
    <citation type="submission" date="2021-05" db="EMBL/GenBank/DDBJ databases">
        <title>Mycobacterium acidophilum sp. nov., an extremely acid-tolerant member of the genus Mycobacterium.</title>
        <authorList>
            <person name="Xia J."/>
        </authorList>
    </citation>
    <scope>NUCLEOTIDE SEQUENCE [LARGE SCALE GENOMIC DNA]</scope>
    <source>
        <strain evidence="2 3">M1</strain>
    </source>
</reference>
<dbReference type="SUPFAM" id="SSF53474">
    <property type="entry name" value="alpha/beta-Hydrolases"/>
    <property type="match status" value="1"/>
</dbReference>
<dbReference type="Pfam" id="PF00561">
    <property type="entry name" value="Abhydrolase_1"/>
    <property type="match status" value="1"/>
</dbReference>